<dbReference type="SMART" id="SM00387">
    <property type="entry name" value="HATPase_c"/>
    <property type="match status" value="1"/>
</dbReference>
<dbReference type="Gene3D" id="1.10.287.130">
    <property type="match status" value="1"/>
</dbReference>
<dbReference type="OrthoDB" id="9795133at2"/>
<dbReference type="InterPro" id="IPR035965">
    <property type="entry name" value="PAS-like_dom_sf"/>
</dbReference>
<sequence>MTNQDIEKLKRNNLELQEIINNSWDGIGIIDENTKFIYINNAFMPILGFSKEELLSTNFSSLMEDKFKESFLNLLKNTDKSKKYKAEIDLVCKRKDKKRVYLKITISTMLNNNLFVINTKDITSQISDDEILNDYVISMHTDLHGHITKASSAFCKLSGYDEKELVGKSFSSLAHRDSDLIIYKNILSNLENFQEWSGKLKKLKKDGSTFWINLRAKPIYNKYGDVTGYTYLMFDITEEINLNDSSSLLKSEISKAKDEIEQKDKLLLQKSKLAIMTETLQMLSHEWRQPLNLISIQAQKLEINYSMNKNPSKKETISTLETIHDEAIKLSNTIESFQKFLQLKNQKEEISFDEILNQAIEKIGLEYDIKDIIFEKKIKKDLIFKSLKNELIDVLINIIKNSIEAFDKNKITKKKIKINQNQIDDKIIIEISDNAKGIDEDIIHQVFEPYFSTKEQKHGVGLGLYMSKIIVNIHLNGIITAKNNTDGTTIKISLPYEK</sequence>
<dbReference type="PROSITE" id="PS50112">
    <property type="entry name" value="PAS"/>
    <property type="match status" value="2"/>
</dbReference>
<dbReference type="PROSITE" id="PS50113">
    <property type="entry name" value="PAC"/>
    <property type="match status" value="1"/>
</dbReference>
<evidence type="ECO:0000256" key="2">
    <source>
        <dbReference type="ARBA" id="ARBA00012438"/>
    </source>
</evidence>
<dbReference type="SUPFAM" id="SSF55785">
    <property type="entry name" value="PYP-like sensor domain (PAS domain)"/>
    <property type="match status" value="2"/>
</dbReference>
<evidence type="ECO:0000256" key="5">
    <source>
        <dbReference type="ARBA" id="ARBA00022777"/>
    </source>
</evidence>
<protein>
    <recommendedName>
        <fullName evidence="2">histidine kinase</fullName>
        <ecNumber evidence="2">2.7.13.3</ecNumber>
    </recommendedName>
</protein>
<keyword evidence="3" id="KW-0808">Transferase</keyword>
<dbReference type="InterPro" id="IPR004358">
    <property type="entry name" value="Sig_transdc_His_kin-like_C"/>
</dbReference>
<evidence type="ECO:0000313" key="12">
    <source>
        <dbReference type="Proteomes" id="UP000308901"/>
    </source>
</evidence>
<dbReference type="InterPro" id="IPR003594">
    <property type="entry name" value="HATPase_dom"/>
</dbReference>
<dbReference type="SMART" id="SM00086">
    <property type="entry name" value="PAC"/>
    <property type="match status" value="2"/>
</dbReference>
<comment type="catalytic activity">
    <reaction evidence="1">
        <text>ATP + protein L-histidine = ADP + protein N-phospho-L-histidine.</text>
        <dbReference type="EC" id="2.7.13.3"/>
    </reaction>
</comment>
<keyword evidence="4" id="KW-0547">Nucleotide-binding</keyword>
<evidence type="ECO:0000259" key="8">
    <source>
        <dbReference type="PROSITE" id="PS50109"/>
    </source>
</evidence>
<dbReference type="SMART" id="SM00091">
    <property type="entry name" value="PAS"/>
    <property type="match status" value="2"/>
</dbReference>
<dbReference type="InterPro" id="IPR005467">
    <property type="entry name" value="His_kinase_dom"/>
</dbReference>
<name>A0A5R8XYF6_9BACT</name>
<dbReference type="SUPFAM" id="SSF55874">
    <property type="entry name" value="ATPase domain of HSP90 chaperone/DNA topoisomerase II/histidine kinase"/>
    <property type="match status" value="1"/>
</dbReference>
<dbReference type="InterPro" id="IPR000700">
    <property type="entry name" value="PAS-assoc_C"/>
</dbReference>
<evidence type="ECO:0000256" key="1">
    <source>
        <dbReference type="ARBA" id="ARBA00000085"/>
    </source>
</evidence>
<dbReference type="Pfam" id="PF02518">
    <property type="entry name" value="HATPase_c"/>
    <property type="match status" value="1"/>
</dbReference>
<dbReference type="EMBL" id="VANU01000007">
    <property type="protein sequence ID" value="TLP35792.1"/>
    <property type="molecule type" value="Genomic_DNA"/>
</dbReference>
<dbReference type="Proteomes" id="UP000308901">
    <property type="component" value="Unassembled WGS sequence"/>
</dbReference>
<evidence type="ECO:0000313" key="11">
    <source>
        <dbReference type="EMBL" id="TLP35792.1"/>
    </source>
</evidence>
<dbReference type="Gene3D" id="3.30.565.10">
    <property type="entry name" value="Histidine kinase-like ATPase, C-terminal domain"/>
    <property type="match status" value="1"/>
</dbReference>
<dbReference type="CDD" id="cd00130">
    <property type="entry name" value="PAS"/>
    <property type="match status" value="2"/>
</dbReference>
<dbReference type="Gene3D" id="3.30.450.20">
    <property type="entry name" value="PAS domain"/>
    <property type="match status" value="2"/>
</dbReference>
<keyword evidence="6" id="KW-0067">ATP-binding</keyword>
<feature type="domain" description="PAS" evidence="9">
    <location>
        <begin position="12"/>
        <end position="82"/>
    </location>
</feature>
<keyword evidence="12" id="KW-1185">Reference proteome</keyword>
<dbReference type="InterPro" id="IPR001610">
    <property type="entry name" value="PAC"/>
</dbReference>
<dbReference type="PANTHER" id="PTHR43065">
    <property type="entry name" value="SENSOR HISTIDINE KINASE"/>
    <property type="match status" value="1"/>
</dbReference>
<dbReference type="InterPro" id="IPR036890">
    <property type="entry name" value="HATPase_C_sf"/>
</dbReference>
<dbReference type="PANTHER" id="PTHR43065:SF46">
    <property type="entry name" value="C4-DICARBOXYLATE TRANSPORT SENSOR PROTEIN DCTB"/>
    <property type="match status" value="1"/>
</dbReference>
<feature type="domain" description="PAC" evidence="10">
    <location>
        <begin position="194"/>
        <end position="248"/>
    </location>
</feature>
<dbReference type="PROSITE" id="PS50109">
    <property type="entry name" value="HIS_KIN"/>
    <property type="match status" value="1"/>
</dbReference>
<evidence type="ECO:0000256" key="6">
    <source>
        <dbReference type="ARBA" id="ARBA00022840"/>
    </source>
</evidence>
<dbReference type="NCBIfam" id="TIGR00229">
    <property type="entry name" value="sensory_box"/>
    <property type="match status" value="2"/>
</dbReference>
<dbReference type="PRINTS" id="PR00344">
    <property type="entry name" value="BCTRLSENSOR"/>
</dbReference>
<evidence type="ECO:0000256" key="7">
    <source>
        <dbReference type="ARBA" id="ARBA00023012"/>
    </source>
</evidence>
<reference evidence="11 12" key="1">
    <citation type="submission" date="2019-05" db="EMBL/GenBank/DDBJ databases">
        <title>Arcobacter sp. nov., isolated from sea sediment.</title>
        <authorList>
            <person name="Kim W."/>
        </authorList>
    </citation>
    <scope>NUCLEOTIDE SEQUENCE [LARGE SCALE GENOMIC DNA]</scope>
    <source>
        <strain evidence="11 12">CAU 1517</strain>
    </source>
</reference>
<feature type="domain" description="Histidine kinase" evidence="8">
    <location>
        <begin position="282"/>
        <end position="498"/>
    </location>
</feature>
<dbReference type="GO" id="GO:0000155">
    <property type="term" value="F:phosphorelay sensor kinase activity"/>
    <property type="evidence" value="ECO:0007669"/>
    <property type="project" value="InterPro"/>
</dbReference>
<dbReference type="GO" id="GO:0005524">
    <property type="term" value="F:ATP binding"/>
    <property type="evidence" value="ECO:0007669"/>
    <property type="project" value="UniProtKB-KW"/>
</dbReference>
<gene>
    <name evidence="11" type="ORF">FDK22_14135</name>
</gene>
<organism evidence="11 12">
    <name type="scientific">Arcobacter arenosus</name>
    <dbReference type="NCBI Taxonomy" id="2576037"/>
    <lineage>
        <taxon>Bacteria</taxon>
        <taxon>Pseudomonadati</taxon>
        <taxon>Campylobacterota</taxon>
        <taxon>Epsilonproteobacteria</taxon>
        <taxon>Campylobacterales</taxon>
        <taxon>Arcobacteraceae</taxon>
        <taxon>Arcobacter</taxon>
    </lineage>
</organism>
<dbReference type="SUPFAM" id="SSF47384">
    <property type="entry name" value="Homodimeric domain of signal transducing histidine kinase"/>
    <property type="match status" value="1"/>
</dbReference>
<dbReference type="RefSeq" id="WP_138153638.1">
    <property type="nucleotide sequence ID" value="NZ_VANU01000007.1"/>
</dbReference>
<evidence type="ECO:0000259" key="10">
    <source>
        <dbReference type="PROSITE" id="PS50113"/>
    </source>
</evidence>
<keyword evidence="5" id="KW-0418">Kinase</keyword>
<dbReference type="EC" id="2.7.13.3" evidence="2"/>
<keyword evidence="7" id="KW-0902">Two-component regulatory system</keyword>
<dbReference type="Pfam" id="PF13426">
    <property type="entry name" value="PAS_9"/>
    <property type="match status" value="2"/>
</dbReference>
<dbReference type="InterPro" id="IPR000014">
    <property type="entry name" value="PAS"/>
</dbReference>
<proteinExistence type="predicted"/>
<evidence type="ECO:0000256" key="4">
    <source>
        <dbReference type="ARBA" id="ARBA00022741"/>
    </source>
</evidence>
<dbReference type="InterPro" id="IPR036097">
    <property type="entry name" value="HisK_dim/P_sf"/>
</dbReference>
<evidence type="ECO:0000259" key="9">
    <source>
        <dbReference type="PROSITE" id="PS50112"/>
    </source>
</evidence>
<comment type="caution">
    <text evidence="11">The sequence shown here is derived from an EMBL/GenBank/DDBJ whole genome shotgun (WGS) entry which is preliminary data.</text>
</comment>
<feature type="domain" description="PAS" evidence="9">
    <location>
        <begin position="142"/>
        <end position="193"/>
    </location>
</feature>
<accession>A0A5R8XYF6</accession>
<evidence type="ECO:0000256" key="3">
    <source>
        <dbReference type="ARBA" id="ARBA00022679"/>
    </source>
</evidence>
<dbReference type="AlphaFoldDB" id="A0A5R8XYF6"/>